<dbReference type="InterPro" id="IPR028949">
    <property type="entry name" value="Ntox15"/>
</dbReference>
<reference evidence="3 4" key="1">
    <citation type="submission" date="2021-01" db="EMBL/GenBank/DDBJ databases">
        <title>Genomic Encyclopedia of Type Strains, Phase IV (KMG-IV): sequencing the most valuable type-strain genomes for metagenomic binning, comparative biology and taxonomic classification.</title>
        <authorList>
            <person name="Goeker M."/>
        </authorList>
    </citation>
    <scope>NUCLEOTIDE SEQUENCE [LARGE SCALE GENOMIC DNA]</scope>
    <source>
        <strain evidence="3 4">DSM 27382</strain>
    </source>
</reference>
<evidence type="ECO:0000256" key="1">
    <source>
        <dbReference type="SAM" id="MobiDB-lite"/>
    </source>
</evidence>
<keyword evidence="4" id="KW-1185">Reference proteome</keyword>
<comment type="caution">
    <text evidence="3">The sequence shown here is derived from an EMBL/GenBank/DDBJ whole genome shotgun (WGS) entry which is preliminary data.</text>
</comment>
<dbReference type="EMBL" id="JAFBEH010000029">
    <property type="protein sequence ID" value="MBM7643130.1"/>
    <property type="molecule type" value="Genomic_DNA"/>
</dbReference>
<proteinExistence type="predicted"/>
<feature type="region of interest" description="Disordered" evidence="1">
    <location>
        <begin position="36"/>
        <end position="56"/>
    </location>
</feature>
<organism evidence="3 4">
    <name type="scientific">Streptococcus loxodontisalivarius</name>
    <dbReference type="NCBI Taxonomy" id="1349415"/>
    <lineage>
        <taxon>Bacteria</taxon>
        <taxon>Bacillati</taxon>
        <taxon>Bacillota</taxon>
        <taxon>Bacilli</taxon>
        <taxon>Lactobacillales</taxon>
        <taxon>Streptococcaceae</taxon>
        <taxon>Streptococcus</taxon>
    </lineage>
</organism>
<evidence type="ECO:0000313" key="4">
    <source>
        <dbReference type="Proteomes" id="UP000697472"/>
    </source>
</evidence>
<feature type="compositionally biased region" description="Basic and acidic residues" evidence="1">
    <location>
        <begin position="39"/>
        <end position="56"/>
    </location>
</feature>
<accession>A0ABS2PT08</accession>
<dbReference type="Pfam" id="PF15604">
    <property type="entry name" value="Ntox15"/>
    <property type="match status" value="1"/>
</dbReference>
<name>A0ABS2PT08_9STRE</name>
<evidence type="ECO:0000313" key="3">
    <source>
        <dbReference type="EMBL" id="MBM7643130.1"/>
    </source>
</evidence>
<protein>
    <recommendedName>
        <fullName evidence="2">Novel toxin 15 domain-containing protein</fullName>
    </recommendedName>
</protein>
<gene>
    <name evidence="3" type="ORF">JOC28_001431</name>
</gene>
<feature type="domain" description="Novel toxin 15" evidence="2">
    <location>
        <begin position="411"/>
        <end position="557"/>
    </location>
</feature>
<sequence length="558" mass="61072">MTGISYSDSRYAAFTGSTAFGDGVKTMDDDLQKQIAQAKKAEQEAKKKAEEKEEADWKKHHPWEAYIRECTDWWSDLWKDNAEGTDPVTQLIYGALGGVTNTVGGLLEGGVSLVHLGIEQNKQLLGIASDWERADVQGTIDSVVVLGRMAIGGLTYLSPVPQIALDVMPKGTPADELISDQQLFKDTLSGIGKQVWTDISEGDWYAMGGYAFEVGSLFVGGGLGKLGKTGELAEAADSISDVTRAVTKMDDLSDLSKLRYLDEAVGFSDELMDANSLRKYAEGLEAAAQSAKVKMAEVLDDLTISLKTTYGYAQETVDNVVDTIRSIELPTISPQYAYVAEGSVGEVTTIGDVIASLRTPSRQTVLSDGNDLASVSSKLDEVVSNHQLYQSSDEVARLEKIEVEFNHNPKHDEIEFSRQLANQEKGMNELTVQEYLDNREKYIAEGRAIEGNAAQQAARKEALSRKFQELVESGMSRGDATTEAQKWLDTQAALHNPDQIAGGNPFKIGGMGDRAINSSIGSQWKYRIDVVDEQIQVMASKMTPEQLRNTYLNVKLTY</sequence>
<dbReference type="Proteomes" id="UP000697472">
    <property type="component" value="Unassembled WGS sequence"/>
</dbReference>
<evidence type="ECO:0000259" key="2">
    <source>
        <dbReference type="Pfam" id="PF15604"/>
    </source>
</evidence>
<dbReference type="RefSeq" id="WP_205009999.1">
    <property type="nucleotide sequence ID" value="NZ_JAFBEH010000029.1"/>
</dbReference>